<dbReference type="PANTHER" id="PTHR34611:SF2">
    <property type="entry name" value="INACTIVE RECOMBINATION-PROMOTING NUCLEASE-LIKE PROTEIN RPNE-RELATED"/>
    <property type="match status" value="1"/>
</dbReference>
<evidence type="ECO:0000259" key="1">
    <source>
        <dbReference type="Pfam" id="PF04754"/>
    </source>
</evidence>
<proteinExistence type="predicted"/>
<accession>A0A8J3E9X1</accession>
<dbReference type="GO" id="GO:0006310">
    <property type="term" value="P:DNA recombination"/>
    <property type="evidence" value="ECO:0007669"/>
    <property type="project" value="TreeGrafter"/>
</dbReference>
<reference evidence="2" key="2">
    <citation type="submission" date="2020-09" db="EMBL/GenBank/DDBJ databases">
        <authorList>
            <person name="Sun Q."/>
            <person name="Zhou Y."/>
        </authorList>
    </citation>
    <scope>NUCLEOTIDE SEQUENCE</scope>
    <source>
        <strain evidence="2">CGMCC 1.15758</strain>
    </source>
</reference>
<dbReference type="RefSeq" id="WP_117003611.1">
    <property type="nucleotide sequence ID" value="NZ_BMJS01000033.1"/>
</dbReference>
<comment type="caution">
    <text evidence="2">The sequence shown here is derived from an EMBL/GenBank/DDBJ whole genome shotgun (WGS) entry which is preliminary data.</text>
</comment>
<protein>
    <submittedName>
        <fullName evidence="2">Transposase</fullName>
    </submittedName>
</protein>
<dbReference type="Pfam" id="PF04754">
    <property type="entry name" value="Transposase_31"/>
    <property type="match status" value="1"/>
</dbReference>
<gene>
    <name evidence="2" type="primary">yhgA</name>
    <name evidence="2" type="ORF">GCM10010995_22860</name>
</gene>
<dbReference type="PANTHER" id="PTHR34611">
    <property type="match status" value="1"/>
</dbReference>
<dbReference type="InterPro" id="IPR006842">
    <property type="entry name" value="Transposase_31"/>
</dbReference>
<dbReference type="EMBL" id="BMJS01000033">
    <property type="protein sequence ID" value="GGG04859.1"/>
    <property type="molecule type" value="Genomic_DNA"/>
</dbReference>
<dbReference type="InterPro" id="IPR051699">
    <property type="entry name" value="Rpn/YhgA-like_nuclease"/>
</dbReference>
<feature type="domain" description="Transposase (putative) YhgA-like" evidence="1">
    <location>
        <begin position="11"/>
        <end position="201"/>
    </location>
</feature>
<evidence type="ECO:0000313" key="2">
    <source>
        <dbReference type="EMBL" id="GGG04859.1"/>
    </source>
</evidence>
<dbReference type="Proteomes" id="UP000636949">
    <property type="component" value="Unassembled WGS sequence"/>
</dbReference>
<sequence length="306" mass="35637">MTKKKDLNKPKYDEFVKFNLEQRDIAEQLIRQVLPQELSNLAEFDKMQLEPSEHIDPELRKLISDVLWSIPIKGKKAYIYLLIEHESGLKGHDLLPFRFHKYVIRIMEKHLAKGNDKLPIVMPILLYHGTKEKYPHSVSIFDCFESKTLAQKYAFNDIRLIDLTVMSDDEIAKQGFRFFFELVLKYARDKELAKRLVALLESHPELANYFDGKDFKKAFVNLLMSLDLDSEYVASETLKKLDNLTGVDIMTLRQQWEQKAEMRKAQETARSMLVEGLASDLVIKCTGLDLDTVLKLKKEVDSKTQH</sequence>
<organism evidence="2 3">
    <name type="scientific">Cysteiniphilum litorale</name>
    <dbReference type="NCBI Taxonomy" id="2056700"/>
    <lineage>
        <taxon>Bacteria</taxon>
        <taxon>Pseudomonadati</taxon>
        <taxon>Pseudomonadota</taxon>
        <taxon>Gammaproteobacteria</taxon>
        <taxon>Thiotrichales</taxon>
        <taxon>Fastidiosibacteraceae</taxon>
        <taxon>Cysteiniphilum</taxon>
    </lineage>
</organism>
<dbReference type="OrthoDB" id="5620631at2"/>
<evidence type="ECO:0000313" key="3">
    <source>
        <dbReference type="Proteomes" id="UP000636949"/>
    </source>
</evidence>
<dbReference type="GO" id="GO:1990238">
    <property type="term" value="F:double-stranded DNA endonuclease activity"/>
    <property type="evidence" value="ECO:0007669"/>
    <property type="project" value="TreeGrafter"/>
</dbReference>
<reference evidence="2" key="1">
    <citation type="journal article" date="2014" name="Int. J. Syst. Evol. Microbiol.">
        <title>Complete genome sequence of Corynebacterium casei LMG S-19264T (=DSM 44701T), isolated from a smear-ripened cheese.</title>
        <authorList>
            <consortium name="US DOE Joint Genome Institute (JGI-PGF)"/>
            <person name="Walter F."/>
            <person name="Albersmeier A."/>
            <person name="Kalinowski J."/>
            <person name="Ruckert C."/>
        </authorList>
    </citation>
    <scope>NUCLEOTIDE SEQUENCE</scope>
    <source>
        <strain evidence="2">CGMCC 1.15758</strain>
    </source>
</reference>
<name>A0A8J3E9X1_9GAMM</name>
<dbReference type="AlphaFoldDB" id="A0A8J3E9X1"/>
<keyword evidence="3" id="KW-1185">Reference proteome</keyword>